<name>A0A1F5YGL4_9BACT</name>
<gene>
    <name evidence="2" type="ORF">A2Y99_00035</name>
</gene>
<evidence type="ECO:0000313" key="3">
    <source>
        <dbReference type="Proteomes" id="UP000178230"/>
    </source>
</evidence>
<sequence>MDKIALLEKDIRSLKIQGATNIALTVIKAIVQKSEIPDQQENNYEQILSCARRLAYVRPNEPLSQNIIKYVFDRKEQTASYYKRRALDYQMLMQQAIQKIINLGLNLIRNGAVYLTHCHSSTVINVFYEARKSGKQFSVLIAETRPLYQGRITATELLEKGIEDVTFMIDDCAISAIEGRLKNIDAIIIGADVLTGKGFVNKVGTMALVRACERAEIPVFTFTSLLKYFSHPFGNNDIEVRSGQEIWKEAPKDLKFYAPAFDFVPYTSNLKIVCEAGIIAGNEVADKAGRLYNFLRR</sequence>
<dbReference type="PANTHER" id="PTHR43475:SF2">
    <property type="entry name" value="RIBOSE 1,5-BISPHOSPHATE ISOMERASE"/>
    <property type="match status" value="1"/>
</dbReference>
<evidence type="ECO:0000313" key="2">
    <source>
        <dbReference type="EMBL" id="OGF99289.1"/>
    </source>
</evidence>
<dbReference type="InterPro" id="IPR027363">
    <property type="entry name" value="M1Pi_N"/>
</dbReference>
<dbReference type="InterPro" id="IPR042529">
    <property type="entry name" value="IF_2B-like_C"/>
</dbReference>
<dbReference type="Gene3D" id="1.20.120.420">
    <property type="entry name" value="translation initiation factor eif-2b, domain 1"/>
    <property type="match status" value="1"/>
</dbReference>
<reference evidence="2 3" key="1">
    <citation type="journal article" date="2016" name="Nat. Commun.">
        <title>Thousands of microbial genomes shed light on interconnected biogeochemical processes in an aquifer system.</title>
        <authorList>
            <person name="Anantharaman K."/>
            <person name="Brown C.T."/>
            <person name="Hug L.A."/>
            <person name="Sharon I."/>
            <person name="Castelle C.J."/>
            <person name="Probst A.J."/>
            <person name="Thomas B.C."/>
            <person name="Singh A."/>
            <person name="Wilkins M.J."/>
            <person name="Karaoz U."/>
            <person name="Brodie E.L."/>
            <person name="Williams K.H."/>
            <person name="Hubbard S.S."/>
            <person name="Banfield J.F."/>
        </authorList>
    </citation>
    <scope>NUCLEOTIDE SEQUENCE [LARGE SCALE GENOMIC DNA]</scope>
</reference>
<accession>A0A1F5YGL4</accession>
<dbReference type="Gene3D" id="3.40.50.10470">
    <property type="entry name" value="Translation initiation factor eif-2b, domain 2"/>
    <property type="match status" value="1"/>
</dbReference>
<comment type="caution">
    <text evidence="2">The sequence shown here is derived from an EMBL/GenBank/DDBJ whole genome shotgun (WGS) entry which is preliminary data.</text>
</comment>
<dbReference type="GO" id="GO:0046523">
    <property type="term" value="F:S-methyl-5-thioribose-1-phosphate isomerase activity"/>
    <property type="evidence" value="ECO:0007669"/>
    <property type="project" value="TreeGrafter"/>
</dbReference>
<evidence type="ECO:0000256" key="1">
    <source>
        <dbReference type="RuleBase" id="RU003814"/>
    </source>
</evidence>
<dbReference type="Proteomes" id="UP000178230">
    <property type="component" value="Unassembled WGS sequence"/>
</dbReference>
<dbReference type="Pfam" id="PF01008">
    <property type="entry name" value="IF-2B"/>
    <property type="match status" value="1"/>
</dbReference>
<dbReference type="GO" id="GO:0019509">
    <property type="term" value="P:L-methionine salvage from methylthioadenosine"/>
    <property type="evidence" value="ECO:0007669"/>
    <property type="project" value="TreeGrafter"/>
</dbReference>
<dbReference type="SUPFAM" id="SSF100950">
    <property type="entry name" value="NagB/RpiA/CoA transferase-like"/>
    <property type="match status" value="1"/>
</dbReference>
<organism evidence="2 3">
    <name type="scientific">Candidatus Gottesmanbacteria bacterium RBG_13_37_7</name>
    <dbReference type="NCBI Taxonomy" id="1798369"/>
    <lineage>
        <taxon>Bacteria</taxon>
        <taxon>Candidatus Gottesmaniibacteriota</taxon>
    </lineage>
</organism>
<dbReference type="EMBL" id="MFIY01000060">
    <property type="protein sequence ID" value="OGF99289.1"/>
    <property type="molecule type" value="Genomic_DNA"/>
</dbReference>
<dbReference type="PANTHER" id="PTHR43475">
    <property type="entry name" value="METHYLTHIORIBOSE-1-PHOSPHATE ISOMERASE"/>
    <property type="match status" value="1"/>
</dbReference>
<proteinExistence type="inferred from homology"/>
<dbReference type="InterPro" id="IPR037171">
    <property type="entry name" value="NagB/RpiA_transferase-like"/>
</dbReference>
<dbReference type="AlphaFoldDB" id="A0A1F5YGL4"/>
<dbReference type="InterPro" id="IPR000649">
    <property type="entry name" value="IF-2B-related"/>
</dbReference>
<comment type="similarity">
    <text evidence="1">Belongs to the eIF-2B alpha/beta/delta subunits family.</text>
</comment>
<protein>
    <submittedName>
        <fullName evidence="2">Uncharacterized protein</fullName>
    </submittedName>
</protein>